<keyword evidence="4 7" id="KW-1133">Transmembrane helix</keyword>
<keyword evidence="5 7" id="KW-0472">Membrane</keyword>
<evidence type="ECO:0000256" key="6">
    <source>
        <dbReference type="ARBA" id="ARBA00023180"/>
    </source>
</evidence>
<feature type="transmembrane region" description="Helical" evidence="7">
    <location>
        <begin position="207"/>
        <end position="233"/>
    </location>
</feature>
<feature type="transmembrane region" description="Helical" evidence="7">
    <location>
        <begin position="312"/>
        <end position="331"/>
    </location>
</feature>
<feature type="transmembrane region" description="Helical" evidence="7">
    <location>
        <begin position="175"/>
        <end position="201"/>
    </location>
</feature>
<dbReference type="SUPFAM" id="SSF103473">
    <property type="entry name" value="MFS general substrate transporter"/>
    <property type="match status" value="1"/>
</dbReference>
<proteinExistence type="predicted"/>
<organism evidence="9 10">
    <name type="scientific">Henosepilachna vigintioctopunctata</name>
    <dbReference type="NCBI Taxonomy" id="420089"/>
    <lineage>
        <taxon>Eukaryota</taxon>
        <taxon>Metazoa</taxon>
        <taxon>Ecdysozoa</taxon>
        <taxon>Arthropoda</taxon>
        <taxon>Hexapoda</taxon>
        <taxon>Insecta</taxon>
        <taxon>Pterygota</taxon>
        <taxon>Neoptera</taxon>
        <taxon>Endopterygota</taxon>
        <taxon>Coleoptera</taxon>
        <taxon>Polyphaga</taxon>
        <taxon>Cucujiformia</taxon>
        <taxon>Coccinelloidea</taxon>
        <taxon>Coccinellidae</taxon>
        <taxon>Epilachninae</taxon>
        <taxon>Epilachnini</taxon>
        <taxon>Henosepilachna</taxon>
    </lineage>
</organism>
<evidence type="ECO:0000313" key="9">
    <source>
        <dbReference type="EMBL" id="KAK9869883.1"/>
    </source>
</evidence>
<sequence>MSIFAIFVMIVAFFMERLYPIVFARFMVGIISGVFSCSVPIYLSEIAPVRNRGMVCSCFSIFQAVGVLTAYLCSNTEYGGHNQWLFLIMLPIIPIIMQFILMGHCRSSPRFLLIKKQQYDQAFKSLQWFRRTEHLHLLEQELDEMAQELPDSMLYVSDYDRWRRLLHIKSVRKPILVSILVMCAQQFSGVNVFILYSTALFEEDGVPLYFCHAGTITMGVVLLVMSIVSMLLVEVTGRRMLMLYGYVGIFVFTLMYYLTHLYNETLEGPLECVGAVGGLFIWFFVFHFALGPNSVPWILTPELFNQACRPKAVTMAAFCYWLANTLGALVWPITEVIGPHLFLLNLFVQLIFFFLLYKYVPETSNKTITEITAMYK</sequence>
<dbReference type="InterPro" id="IPR003663">
    <property type="entry name" value="Sugar/inositol_transpt"/>
</dbReference>
<evidence type="ECO:0000256" key="3">
    <source>
        <dbReference type="ARBA" id="ARBA00022692"/>
    </source>
</evidence>
<dbReference type="InterPro" id="IPR020846">
    <property type="entry name" value="MFS_dom"/>
</dbReference>
<reference evidence="9 10" key="1">
    <citation type="submission" date="2023-03" db="EMBL/GenBank/DDBJ databases">
        <title>Genome insight into feeding habits of ladybird beetles.</title>
        <authorList>
            <person name="Li H.-S."/>
            <person name="Huang Y.-H."/>
            <person name="Pang H."/>
        </authorList>
    </citation>
    <scope>NUCLEOTIDE SEQUENCE [LARGE SCALE GENOMIC DNA]</scope>
    <source>
        <strain evidence="9">SYSU_2023b</strain>
        <tissue evidence="9">Whole body</tissue>
    </source>
</reference>
<keyword evidence="2" id="KW-0813">Transport</keyword>
<dbReference type="Proteomes" id="UP001431783">
    <property type="component" value="Unassembled WGS sequence"/>
</dbReference>
<evidence type="ECO:0000256" key="4">
    <source>
        <dbReference type="ARBA" id="ARBA00022989"/>
    </source>
</evidence>
<dbReference type="GO" id="GO:0015149">
    <property type="term" value="F:hexose transmembrane transporter activity"/>
    <property type="evidence" value="ECO:0007669"/>
    <property type="project" value="TreeGrafter"/>
</dbReference>
<feature type="transmembrane region" description="Helical" evidence="7">
    <location>
        <begin position="337"/>
        <end position="357"/>
    </location>
</feature>
<dbReference type="PANTHER" id="PTHR23503">
    <property type="entry name" value="SOLUTE CARRIER FAMILY 2"/>
    <property type="match status" value="1"/>
</dbReference>
<gene>
    <name evidence="9" type="ORF">WA026_003604</name>
</gene>
<keyword evidence="10" id="KW-1185">Reference proteome</keyword>
<comment type="subcellular location">
    <subcellularLocation>
        <location evidence="1">Membrane</location>
        <topology evidence="1">Multi-pass membrane protein</topology>
    </subcellularLocation>
</comment>
<dbReference type="GO" id="GO:0016020">
    <property type="term" value="C:membrane"/>
    <property type="evidence" value="ECO:0007669"/>
    <property type="project" value="UniProtKB-SubCell"/>
</dbReference>
<feature type="domain" description="Major facilitator superfamily (MFS) profile" evidence="8">
    <location>
        <begin position="1"/>
        <end position="364"/>
    </location>
</feature>
<evidence type="ECO:0000256" key="7">
    <source>
        <dbReference type="SAM" id="Phobius"/>
    </source>
</evidence>
<keyword evidence="3 7" id="KW-0812">Transmembrane</keyword>
<feature type="transmembrane region" description="Helical" evidence="7">
    <location>
        <begin position="18"/>
        <end position="42"/>
    </location>
</feature>
<evidence type="ECO:0000259" key="8">
    <source>
        <dbReference type="PROSITE" id="PS50850"/>
    </source>
</evidence>
<dbReference type="Gene3D" id="1.20.1250.20">
    <property type="entry name" value="MFS general substrate transporter like domains"/>
    <property type="match status" value="1"/>
</dbReference>
<dbReference type="Pfam" id="PF00083">
    <property type="entry name" value="Sugar_tr"/>
    <property type="match status" value="1"/>
</dbReference>
<dbReference type="InterPro" id="IPR005828">
    <property type="entry name" value="MFS_sugar_transport-like"/>
</dbReference>
<dbReference type="PROSITE" id="PS00217">
    <property type="entry name" value="SUGAR_TRANSPORT_2"/>
    <property type="match status" value="1"/>
</dbReference>
<name>A0AAW1TNB4_9CUCU</name>
<dbReference type="InterPro" id="IPR045263">
    <property type="entry name" value="GLUT"/>
</dbReference>
<dbReference type="PRINTS" id="PR00171">
    <property type="entry name" value="SUGRTRNSPORT"/>
</dbReference>
<evidence type="ECO:0000256" key="2">
    <source>
        <dbReference type="ARBA" id="ARBA00022448"/>
    </source>
</evidence>
<feature type="transmembrane region" description="Helical" evidence="7">
    <location>
        <begin position="279"/>
        <end position="300"/>
    </location>
</feature>
<protein>
    <recommendedName>
        <fullName evidence="8">Major facilitator superfamily (MFS) profile domain-containing protein</fullName>
    </recommendedName>
</protein>
<evidence type="ECO:0000313" key="10">
    <source>
        <dbReference type="Proteomes" id="UP001431783"/>
    </source>
</evidence>
<comment type="caution">
    <text evidence="9">The sequence shown here is derived from an EMBL/GenBank/DDBJ whole genome shotgun (WGS) entry which is preliminary data.</text>
</comment>
<dbReference type="InterPro" id="IPR005829">
    <property type="entry name" value="Sugar_transporter_CS"/>
</dbReference>
<evidence type="ECO:0000256" key="5">
    <source>
        <dbReference type="ARBA" id="ARBA00023136"/>
    </source>
</evidence>
<feature type="transmembrane region" description="Helical" evidence="7">
    <location>
        <begin position="84"/>
        <end position="105"/>
    </location>
</feature>
<dbReference type="PROSITE" id="PS50850">
    <property type="entry name" value="MFS"/>
    <property type="match status" value="1"/>
</dbReference>
<dbReference type="InterPro" id="IPR036259">
    <property type="entry name" value="MFS_trans_sf"/>
</dbReference>
<dbReference type="PANTHER" id="PTHR23503:SF8">
    <property type="entry name" value="FACILITATED GLUCOSE TRANSPORTER PROTEIN 1"/>
    <property type="match status" value="1"/>
</dbReference>
<dbReference type="EMBL" id="JARQZJ010000001">
    <property type="protein sequence ID" value="KAK9869883.1"/>
    <property type="molecule type" value="Genomic_DNA"/>
</dbReference>
<keyword evidence="6" id="KW-0325">Glycoprotein</keyword>
<feature type="transmembrane region" description="Helical" evidence="7">
    <location>
        <begin position="240"/>
        <end position="259"/>
    </location>
</feature>
<accession>A0AAW1TNB4</accession>
<evidence type="ECO:0000256" key="1">
    <source>
        <dbReference type="ARBA" id="ARBA00004141"/>
    </source>
</evidence>
<dbReference type="AlphaFoldDB" id="A0AAW1TNB4"/>